<name>A0ABY0C0J6_9GAMM</name>
<dbReference type="InterPro" id="IPR007055">
    <property type="entry name" value="BON_dom"/>
</dbReference>
<feature type="domain" description="BON" evidence="2">
    <location>
        <begin position="117"/>
        <end position="185"/>
    </location>
</feature>
<dbReference type="RefSeq" id="WP_126788910.1">
    <property type="nucleotide sequence ID" value="NZ_PIPN01000002.1"/>
</dbReference>
<evidence type="ECO:0000259" key="2">
    <source>
        <dbReference type="PROSITE" id="PS50914"/>
    </source>
</evidence>
<dbReference type="Pfam" id="PF04972">
    <property type="entry name" value="BON"/>
    <property type="match status" value="2"/>
</dbReference>
<comment type="caution">
    <text evidence="3">The sequence shown here is derived from an EMBL/GenBank/DDBJ whole genome shotgun (WGS) entry which is preliminary data.</text>
</comment>
<dbReference type="Proteomes" id="UP000287410">
    <property type="component" value="Unassembled WGS sequence"/>
</dbReference>
<dbReference type="PROSITE" id="PS50914">
    <property type="entry name" value="BON"/>
    <property type="match status" value="2"/>
</dbReference>
<dbReference type="InterPro" id="IPR014004">
    <property type="entry name" value="Transpt-assoc_nodulatn_dom_bac"/>
</dbReference>
<accession>A0ABY0C0J6</accession>
<dbReference type="PANTHER" id="PTHR34606">
    <property type="entry name" value="BON DOMAIN-CONTAINING PROTEIN"/>
    <property type="match status" value="1"/>
</dbReference>
<gene>
    <name evidence="3" type="ORF">CWE12_06780</name>
</gene>
<dbReference type="SMART" id="SM00749">
    <property type="entry name" value="BON"/>
    <property type="match status" value="2"/>
</dbReference>
<dbReference type="InterPro" id="IPR051686">
    <property type="entry name" value="Lipoprotein_DolP"/>
</dbReference>
<reference evidence="3 4" key="1">
    <citation type="journal article" date="2018" name="Front. Microbiol.">
        <title>Genome-Based Analysis Reveals the Taxonomy and Diversity of the Family Idiomarinaceae.</title>
        <authorList>
            <person name="Liu Y."/>
            <person name="Lai Q."/>
            <person name="Shao Z."/>
        </authorList>
    </citation>
    <scope>NUCLEOTIDE SEQUENCE [LARGE SCALE GENOMIC DNA]</scope>
    <source>
        <strain evidence="3 4">GBSy1</strain>
    </source>
</reference>
<dbReference type="PANTHER" id="PTHR34606:SF15">
    <property type="entry name" value="BON DOMAIN-CONTAINING PROTEIN"/>
    <property type="match status" value="1"/>
</dbReference>
<feature type="signal peptide" evidence="1">
    <location>
        <begin position="1"/>
        <end position="23"/>
    </location>
</feature>
<dbReference type="EMBL" id="PIPN01000002">
    <property type="protein sequence ID" value="RUO30937.1"/>
    <property type="molecule type" value="Genomic_DNA"/>
</dbReference>
<evidence type="ECO:0000313" key="4">
    <source>
        <dbReference type="Proteomes" id="UP000287410"/>
    </source>
</evidence>
<evidence type="ECO:0000256" key="1">
    <source>
        <dbReference type="SAM" id="SignalP"/>
    </source>
</evidence>
<feature type="chain" id="PRO_5047467893" evidence="1">
    <location>
        <begin position="24"/>
        <end position="186"/>
    </location>
</feature>
<sequence>MKRTLTAALVTLALGSASISAQANTDWEGESRDAWIHGSAQTSLMLNTNLNAFRISSSVEDGVVTLEGEVETSTDKALAEELVEGIEGVSGVENNLTVRNEDDGDDDDEGGVRATLNDGRIFTVLKSRLLMSGEVSGRDIEVEVEEAVVTLNGHVESSAQRDLAVEMARNTNGVRDVRDNLRIRGR</sequence>
<evidence type="ECO:0000313" key="3">
    <source>
        <dbReference type="EMBL" id="RUO30937.1"/>
    </source>
</evidence>
<organism evidence="3 4">
    <name type="scientific">Aliidiomarina sedimenti</name>
    <dbReference type="NCBI Taxonomy" id="1933879"/>
    <lineage>
        <taxon>Bacteria</taxon>
        <taxon>Pseudomonadati</taxon>
        <taxon>Pseudomonadota</taxon>
        <taxon>Gammaproteobacteria</taxon>
        <taxon>Alteromonadales</taxon>
        <taxon>Idiomarinaceae</taxon>
        <taxon>Aliidiomarina</taxon>
    </lineage>
</organism>
<keyword evidence="4" id="KW-1185">Reference proteome</keyword>
<dbReference type="Gene3D" id="3.30.1340.30">
    <property type="match status" value="2"/>
</dbReference>
<keyword evidence="1" id="KW-0732">Signal</keyword>
<feature type="domain" description="BON" evidence="2">
    <location>
        <begin position="32"/>
        <end position="100"/>
    </location>
</feature>
<proteinExistence type="predicted"/>
<protein>
    <submittedName>
        <fullName evidence="3">Transporter</fullName>
    </submittedName>
</protein>